<proteinExistence type="predicted"/>
<organism evidence="1 2">
    <name type="scientific">Neisseria shayeganii 871</name>
    <dbReference type="NCBI Taxonomy" id="1032488"/>
    <lineage>
        <taxon>Bacteria</taxon>
        <taxon>Pseudomonadati</taxon>
        <taxon>Pseudomonadota</taxon>
        <taxon>Betaproteobacteria</taxon>
        <taxon>Neisseriales</taxon>
        <taxon>Neisseriaceae</taxon>
        <taxon>Neisseria</taxon>
    </lineage>
</organism>
<comment type="caution">
    <text evidence="1">The sequence shown here is derived from an EMBL/GenBank/DDBJ whole genome shotgun (WGS) entry which is preliminary data.</text>
</comment>
<accession>G4CGA0</accession>
<dbReference type="STRING" id="1032488.HMPREF9371_0639"/>
<sequence>MVAFFDLIGRFPQPWERELLLSYDHLYMQIMTAEDVVEIGSDGLQLQE</sequence>
<keyword evidence="2" id="KW-1185">Reference proteome</keyword>
<evidence type="ECO:0000313" key="1">
    <source>
        <dbReference type="EMBL" id="EGY53148.1"/>
    </source>
</evidence>
<reference evidence="1 2" key="1">
    <citation type="submission" date="2011-05" db="EMBL/GenBank/DDBJ databases">
        <authorList>
            <person name="Muzny D."/>
            <person name="Qin X."/>
            <person name="Deng J."/>
            <person name="Jiang H."/>
            <person name="Liu Y."/>
            <person name="Qu J."/>
            <person name="Song X.-Z."/>
            <person name="Zhang L."/>
            <person name="Thornton R."/>
            <person name="Coyle M."/>
            <person name="Francisco L."/>
            <person name="Jackson L."/>
            <person name="Javaid M."/>
            <person name="Korchina V."/>
            <person name="Kovar C."/>
            <person name="Mata R."/>
            <person name="Mathew T."/>
            <person name="Ngo R."/>
            <person name="Nguyen L."/>
            <person name="Nguyen N."/>
            <person name="Okwuonu G."/>
            <person name="Ongeri F."/>
            <person name="Pham C."/>
            <person name="Simmons D."/>
            <person name="Wilczek-Boney K."/>
            <person name="Hale W."/>
            <person name="Jakkamsetti A."/>
            <person name="Pham P."/>
            <person name="Ruth R."/>
            <person name="San Lucas F."/>
            <person name="Warren J."/>
            <person name="Zhang J."/>
            <person name="Zhao Z."/>
            <person name="Zhou C."/>
            <person name="Zhu D."/>
            <person name="Lee S."/>
            <person name="Bess C."/>
            <person name="Blankenburg K."/>
            <person name="Forbes L."/>
            <person name="Fu Q."/>
            <person name="Gubbala S."/>
            <person name="Hirani K."/>
            <person name="Jayaseelan J.C."/>
            <person name="Lara F."/>
            <person name="Munidasa M."/>
            <person name="Palculict T."/>
            <person name="Patil S."/>
            <person name="Pu L.-L."/>
            <person name="Saada N."/>
            <person name="Tang L."/>
            <person name="Weissenberger G."/>
            <person name="Zhu Y."/>
            <person name="Hemphill L."/>
            <person name="Shang Y."/>
            <person name="Youmans B."/>
            <person name="Ayvaz T."/>
            <person name="Ross M."/>
            <person name="Santibanez J."/>
            <person name="Aqrawi P."/>
            <person name="Gross S."/>
            <person name="Joshi V."/>
            <person name="Fowler G."/>
            <person name="Nazareth L."/>
            <person name="Reid J."/>
            <person name="Worley K."/>
            <person name="Petrosino J."/>
            <person name="Highlander S."/>
            <person name="Gibbs R."/>
        </authorList>
    </citation>
    <scope>NUCLEOTIDE SEQUENCE [LARGE SCALE GENOMIC DNA]</scope>
    <source>
        <strain evidence="1 2">871</strain>
    </source>
</reference>
<name>G4CGA0_9NEIS</name>
<evidence type="ECO:0000313" key="2">
    <source>
        <dbReference type="Proteomes" id="UP000003019"/>
    </source>
</evidence>
<dbReference type="HOGENOM" id="CLU_3155290_0_0_4"/>
<dbReference type="AlphaFoldDB" id="G4CGA0"/>
<protein>
    <submittedName>
        <fullName evidence="1">Uncharacterized protein</fullName>
    </submittedName>
</protein>
<dbReference type="Proteomes" id="UP000003019">
    <property type="component" value="Unassembled WGS sequence"/>
</dbReference>
<gene>
    <name evidence="1" type="ORF">HMPREF9371_0639</name>
</gene>
<dbReference type="EMBL" id="AGAY01000022">
    <property type="protein sequence ID" value="EGY53148.1"/>
    <property type="molecule type" value="Genomic_DNA"/>
</dbReference>